<evidence type="ECO:0000313" key="4">
    <source>
        <dbReference type="Proteomes" id="UP001234178"/>
    </source>
</evidence>
<dbReference type="EMBL" id="JAOYFB010000039">
    <property type="protein sequence ID" value="KAK4030557.1"/>
    <property type="molecule type" value="Genomic_DNA"/>
</dbReference>
<feature type="chain" id="PRO_5046223142" evidence="2">
    <location>
        <begin position="19"/>
        <end position="284"/>
    </location>
</feature>
<feature type="compositionally biased region" description="Basic residues" evidence="1">
    <location>
        <begin position="129"/>
        <end position="141"/>
    </location>
</feature>
<feature type="compositionally biased region" description="Basic and acidic residues" evidence="1">
    <location>
        <begin position="197"/>
        <end position="208"/>
    </location>
</feature>
<feature type="compositionally biased region" description="Acidic residues" evidence="1">
    <location>
        <begin position="209"/>
        <end position="231"/>
    </location>
</feature>
<feature type="signal peptide" evidence="2">
    <location>
        <begin position="1"/>
        <end position="18"/>
    </location>
</feature>
<name>A0ABR0B087_9CRUS</name>
<reference evidence="3 4" key="1">
    <citation type="journal article" date="2023" name="Nucleic Acids Res.">
        <title>The hologenome of Daphnia magna reveals possible DNA methylation and microbiome-mediated evolution of the host genome.</title>
        <authorList>
            <person name="Chaturvedi A."/>
            <person name="Li X."/>
            <person name="Dhandapani V."/>
            <person name="Marshall H."/>
            <person name="Kissane S."/>
            <person name="Cuenca-Cambronero M."/>
            <person name="Asole G."/>
            <person name="Calvet F."/>
            <person name="Ruiz-Romero M."/>
            <person name="Marangio P."/>
            <person name="Guigo R."/>
            <person name="Rago D."/>
            <person name="Mirbahai L."/>
            <person name="Eastwood N."/>
            <person name="Colbourne J.K."/>
            <person name="Zhou J."/>
            <person name="Mallon E."/>
            <person name="Orsini L."/>
        </authorList>
    </citation>
    <scope>NUCLEOTIDE SEQUENCE [LARGE SCALE GENOMIC DNA]</scope>
    <source>
        <strain evidence="3">LRV0_1</strain>
    </source>
</reference>
<evidence type="ECO:0000256" key="2">
    <source>
        <dbReference type="SAM" id="SignalP"/>
    </source>
</evidence>
<dbReference type="Proteomes" id="UP001234178">
    <property type="component" value="Unassembled WGS sequence"/>
</dbReference>
<feature type="region of interest" description="Disordered" evidence="1">
    <location>
        <begin position="125"/>
        <end position="156"/>
    </location>
</feature>
<proteinExistence type="predicted"/>
<keyword evidence="4" id="KW-1185">Reference proteome</keyword>
<protein>
    <submittedName>
        <fullName evidence="3">Uncharacterized protein</fullName>
    </submittedName>
</protein>
<gene>
    <name evidence="3" type="ORF">OUZ56_023800</name>
</gene>
<evidence type="ECO:0000256" key="1">
    <source>
        <dbReference type="SAM" id="MobiDB-lite"/>
    </source>
</evidence>
<comment type="caution">
    <text evidence="3">The sequence shown here is derived from an EMBL/GenBank/DDBJ whole genome shotgun (WGS) entry which is preliminary data.</text>
</comment>
<organism evidence="3 4">
    <name type="scientific">Daphnia magna</name>
    <dbReference type="NCBI Taxonomy" id="35525"/>
    <lineage>
        <taxon>Eukaryota</taxon>
        <taxon>Metazoa</taxon>
        <taxon>Ecdysozoa</taxon>
        <taxon>Arthropoda</taxon>
        <taxon>Crustacea</taxon>
        <taxon>Branchiopoda</taxon>
        <taxon>Diplostraca</taxon>
        <taxon>Cladocera</taxon>
        <taxon>Anomopoda</taxon>
        <taxon>Daphniidae</taxon>
        <taxon>Daphnia</taxon>
    </lineage>
</organism>
<keyword evidence="2" id="KW-0732">Signal</keyword>
<sequence>MLGGTLLLRLLSCSTSRAQLPDSFSPTSLDGSPPSGRDGNYPYRYTSDKFKEMALPSVIKINHTLSISISLSIWVVDQSLAHDQQKVIEQSDRSRSEIDHHKTERNGLNYILNQSFEHMVDKRLTKSNQSKKGKSLSRKKGQNATDDLMQESNNSPTSLDNGNFFCFVSLDGEDVFDDNDESDKLVFEDSKESDRNRIAILEKDHTENERDEAEYPESANEESDTDDENATEDEKSDKDEESDEDGVVEKVTKLEELKRRISIMKTNKQGYYSNKCFVAHSQSV</sequence>
<feature type="region of interest" description="Disordered" evidence="1">
    <location>
        <begin position="197"/>
        <end position="251"/>
    </location>
</feature>
<evidence type="ECO:0000313" key="3">
    <source>
        <dbReference type="EMBL" id="KAK4030557.1"/>
    </source>
</evidence>
<feature type="compositionally biased region" description="Polar residues" evidence="1">
    <location>
        <begin position="142"/>
        <end position="156"/>
    </location>
</feature>
<accession>A0ABR0B087</accession>